<evidence type="ECO:0000259" key="4">
    <source>
        <dbReference type="Pfam" id="PF07655"/>
    </source>
</evidence>
<dbReference type="InterPro" id="IPR004846">
    <property type="entry name" value="T2SS/T3SS_dom"/>
</dbReference>
<feature type="signal peptide" evidence="2">
    <location>
        <begin position="1"/>
        <end position="32"/>
    </location>
</feature>
<evidence type="ECO:0000313" key="6">
    <source>
        <dbReference type="Proteomes" id="UP000218172"/>
    </source>
</evidence>
<evidence type="ECO:0000313" key="5">
    <source>
        <dbReference type="EMBL" id="PCH60669.1"/>
    </source>
</evidence>
<dbReference type="InterPro" id="IPR050810">
    <property type="entry name" value="Bact_Secretion_Sys_Channel"/>
</dbReference>
<feature type="region of interest" description="Disordered" evidence="1">
    <location>
        <begin position="183"/>
        <end position="245"/>
    </location>
</feature>
<dbReference type="PROSITE" id="PS51257">
    <property type="entry name" value="PROKAR_LIPOPROTEIN"/>
    <property type="match status" value="1"/>
</dbReference>
<evidence type="ECO:0000256" key="2">
    <source>
        <dbReference type="SAM" id="SignalP"/>
    </source>
</evidence>
<dbReference type="AlphaFoldDB" id="A0A2A4MKB2"/>
<dbReference type="PANTHER" id="PTHR30332">
    <property type="entry name" value="PROBABLE GENERAL SECRETION PATHWAY PROTEIN D"/>
    <property type="match status" value="1"/>
</dbReference>
<dbReference type="Proteomes" id="UP000218172">
    <property type="component" value="Unassembled WGS sequence"/>
</dbReference>
<dbReference type="GO" id="GO:0019867">
    <property type="term" value="C:outer membrane"/>
    <property type="evidence" value="ECO:0007669"/>
    <property type="project" value="InterPro"/>
</dbReference>
<keyword evidence="2" id="KW-0732">Signal</keyword>
<dbReference type="InterPro" id="IPR011514">
    <property type="entry name" value="Secretin_N_2"/>
</dbReference>
<feature type="domain" description="Type II/III secretion system secretin-like" evidence="3">
    <location>
        <begin position="419"/>
        <end position="591"/>
    </location>
</feature>
<dbReference type="GO" id="GO:0015627">
    <property type="term" value="C:type II protein secretion system complex"/>
    <property type="evidence" value="ECO:0007669"/>
    <property type="project" value="TreeGrafter"/>
</dbReference>
<dbReference type="PRINTS" id="PR00811">
    <property type="entry name" value="BCTERIALGSPD"/>
</dbReference>
<protein>
    <submittedName>
        <fullName evidence="5">Uncharacterized protein</fullName>
    </submittedName>
</protein>
<dbReference type="PANTHER" id="PTHR30332:SF17">
    <property type="entry name" value="TYPE IV PILIATION SYSTEM PROTEIN DR_0774-RELATED"/>
    <property type="match status" value="1"/>
</dbReference>
<dbReference type="InterPro" id="IPR001775">
    <property type="entry name" value="GspD/PilQ"/>
</dbReference>
<dbReference type="GO" id="GO:0009297">
    <property type="term" value="P:pilus assembly"/>
    <property type="evidence" value="ECO:0007669"/>
    <property type="project" value="InterPro"/>
</dbReference>
<gene>
    <name evidence="5" type="ORF">COC19_05630</name>
</gene>
<evidence type="ECO:0000259" key="3">
    <source>
        <dbReference type="Pfam" id="PF00263"/>
    </source>
</evidence>
<accession>A0A2A4MKB2</accession>
<proteinExistence type="predicted"/>
<evidence type="ECO:0000256" key="1">
    <source>
        <dbReference type="SAM" id="MobiDB-lite"/>
    </source>
</evidence>
<feature type="domain" description="Secretin N-terminal" evidence="4">
    <location>
        <begin position="165"/>
        <end position="276"/>
    </location>
</feature>
<dbReference type="GO" id="GO:0009306">
    <property type="term" value="P:protein secretion"/>
    <property type="evidence" value="ECO:0007669"/>
    <property type="project" value="InterPro"/>
</dbReference>
<dbReference type="Pfam" id="PF00263">
    <property type="entry name" value="Secretin"/>
    <property type="match status" value="1"/>
</dbReference>
<sequence length="620" mass="66471">MKQIFTNNIQGRSRSLLYLCLLVLLISCSAPGGRVPDTSVLEGIQETLAQASHSEVGNDLEFFEDEDLLADLLPSLSLSDDVLEPLENRFSLSMLEAKPASVFFNDLVAGTEYGVAVHPDVDVEIKITLPSVTIEEAMDLVADIYELDIARQGDFFAIRPGGLKTEYFTIDYLDVQRSGSSSIQVKSSDSSQSGNNNQNGNFNNSNNGDFSSGNFNDGSNGFNNGQNSNGNNGNNGGSQGGQISTTTETDFWSELEAALSNLIGSQGGGGSTASNSSIGGLFGGRSRTSTNLDERGKSVLVVPQTGLVVVTAYPRELERVARFIAASQESLQREVIIQVHFLEVELNKGFQSAIDFDTFGTQSHGLSGSGEFATTSDGLGSNNNVAAQLLSGLPSLDAISNPMQFSTNFTDFNAVFNILQTRGTTQIISSPTLRLMNNQSGIFQTGEDEFFQTGAGSSVVSAGQSTTTSSQSNLQSFFSGISMEITPQISKDGVVTLYIHPRISQVTEEIKNISNELVPTPKTVIRELDTIIRAASSNIIVLGGLAFESDSNGSAGLPGADRIPVLGAALEQRQQRSVKSEFIVLLKPTIANFRGNREIIEESNQRFRAINRIIDPLLDN</sequence>
<dbReference type="Pfam" id="PF07655">
    <property type="entry name" value="Secretin_N_2"/>
    <property type="match status" value="1"/>
</dbReference>
<name>A0A2A4MKB2_9GAMM</name>
<feature type="compositionally biased region" description="Low complexity" evidence="1">
    <location>
        <begin position="187"/>
        <end position="232"/>
    </location>
</feature>
<feature type="chain" id="PRO_5012607602" evidence="2">
    <location>
        <begin position="33"/>
        <end position="620"/>
    </location>
</feature>
<comment type="caution">
    <text evidence="5">The sequence shown here is derived from an EMBL/GenBank/DDBJ whole genome shotgun (WGS) entry which is preliminary data.</text>
</comment>
<dbReference type="EMBL" id="NVQR01000085">
    <property type="protein sequence ID" value="PCH60669.1"/>
    <property type="molecule type" value="Genomic_DNA"/>
</dbReference>
<reference evidence="6" key="1">
    <citation type="submission" date="2017-08" db="EMBL/GenBank/DDBJ databases">
        <title>A dynamic microbial community with high functional redundancy inhabits the cold, oxic subseafloor aquifer.</title>
        <authorList>
            <person name="Tully B.J."/>
            <person name="Wheat C.G."/>
            <person name="Glazer B.T."/>
            <person name="Huber J.A."/>
        </authorList>
    </citation>
    <scope>NUCLEOTIDE SEQUENCE [LARGE SCALE GENOMIC DNA]</scope>
</reference>
<organism evidence="5 6">
    <name type="scientific">SAR86 cluster bacterium</name>
    <dbReference type="NCBI Taxonomy" id="2030880"/>
    <lineage>
        <taxon>Bacteria</taxon>
        <taxon>Pseudomonadati</taxon>
        <taxon>Pseudomonadota</taxon>
        <taxon>Gammaproteobacteria</taxon>
        <taxon>SAR86 cluster</taxon>
    </lineage>
</organism>